<name>A0A1F6AZS7_9BACT</name>
<sequence length="250" mass="29653">MFFLIRSWNCFPYISRCLRSVLDQKVKDFTILFVDDASDYTREQKKYIHETLRGHVAVFNTVRKYAARNAYELIHAYVKQDDAIVINVDGDDWLEGVDVISVIRTIYKKTDCVLTYGNCRYYNPGSPIHNTIASSCGQLNHRYAKDIEHNNVYRKTFFIPLHLRTWKAGLFKKIKKESFLRPNGSWTRSCEDQAMFFPMLEMARGRYEVLKEILYVYNKENVYNDEKTNREDLLFDELCIYKKPPYDPLV</sequence>
<organism evidence="2 3">
    <name type="scientific">Candidatus Gottesmanbacteria bacterium RIFCSPLOWO2_01_FULL_46_9</name>
    <dbReference type="NCBI Taxonomy" id="1798394"/>
    <lineage>
        <taxon>Bacteria</taxon>
        <taxon>Candidatus Gottesmaniibacteriota</taxon>
    </lineage>
</organism>
<protein>
    <recommendedName>
        <fullName evidence="1">Glycosyltransferase 2-like domain-containing protein</fullName>
    </recommendedName>
</protein>
<accession>A0A1F6AZS7</accession>
<comment type="caution">
    <text evidence="2">The sequence shown here is derived from an EMBL/GenBank/DDBJ whole genome shotgun (WGS) entry which is preliminary data.</text>
</comment>
<feature type="domain" description="Glycosyltransferase 2-like" evidence="1">
    <location>
        <begin position="6"/>
        <end position="154"/>
    </location>
</feature>
<evidence type="ECO:0000259" key="1">
    <source>
        <dbReference type="Pfam" id="PF00535"/>
    </source>
</evidence>
<proteinExistence type="predicted"/>
<gene>
    <name evidence="2" type="ORF">A3A63_00895</name>
</gene>
<dbReference type="Gene3D" id="3.90.550.10">
    <property type="entry name" value="Spore Coat Polysaccharide Biosynthesis Protein SpsA, Chain A"/>
    <property type="match status" value="1"/>
</dbReference>
<dbReference type="Proteomes" id="UP000176450">
    <property type="component" value="Unassembled WGS sequence"/>
</dbReference>
<dbReference type="SUPFAM" id="SSF53448">
    <property type="entry name" value="Nucleotide-diphospho-sugar transferases"/>
    <property type="match status" value="1"/>
</dbReference>
<dbReference type="InterPro" id="IPR001173">
    <property type="entry name" value="Glyco_trans_2-like"/>
</dbReference>
<evidence type="ECO:0000313" key="2">
    <source>
        <dbReference type="EMBL" id="OGG30176.1"/>
    </source>
</evidence>
<dbReference type="InterPro" id="IPR029044">
    <property type="entry name" value="Nucleotide-diphossugar_trans"/>
</dbReference>
<reference evidence="2 3" key="1">
    <citation type="journal article" date="2016" name="Nat. Commun.">
        <title>Thousands of microbial genomes shed light on interconnected biogeochemical processes in an aquifer system.</title>
        <authorList>
            <person name="Anantharaman K."/>
            <person name="Brown C.T."/>
            <person name="Hug L.A."/>
            <person name="Sharon I."/>
            <person name="Castelle C.J."/>
            <person name="Probst A.J."/>
            <person name="Thomas B.C."/>
            <person name="Singh A."/>
            <person name="Wilkins M.J."/>
            <person name="Karaoz U."/>
            <person name="Brodie E.L."/>
            <person name="Williams K.H."/>
            <person name="Hubbard S.S."/>
            <person name="Banfield J.F."/>
        </authorList>
    </citation>
    <scope>NUCLEOTIDE SEQUENCE [LARGE SCALE GENOMIC DNA]</scope>
</reference>
<dbReference type="Pfam" id="PF00535">
    <property type="entry name" value="Glycos_transf_2"/>
    <property type="match status" value="1"/>
</dbReference>
<dbReference type="AlphaFoldDB" id="A0A1F6AZS7"/>
<dbReference type="EMBL" id="MFJX01000047">
    <property type="protein sequence ID" value="OGG30176.1"/>
    <property type="molecule type" value="Genomic_DNA"/>
</dbReference>
<dbReference type="CDD" id="cd00761">
    <property type="entry name" value="Glyco_tranf_GTA_type"/>
    <property type="match status" value="1"/>
</dbReference>
<evidence type="ECO:0000313" key="3">
    <source>
        <dbReference type="Proteomes" id="UP000176450"/>
    </source>
</evidence>